<dbReference type="EMBL" id="FPBH01000052">
    <property type="protein sequence ID" value="SFU26330.1"/>
    <property type="molecule type" value="Genomic_DNA"/>
</dbReference>
<dbReference type="InterPro" id="IPR001584">
    <property type="entry name" value="Integrase_cat-core"/>
</dbReference>
<name>A0A1I7EQY8_9BURK</name>
<evidence type="ECO:0000313" key="3">
    <source>
        <dbReference type="EMBL" id="SFU26330.1"/>
    </source>
</evidence>
<dbReference type="SUPFAM" id="SSF53098">
    <property type="entry name" value="Ribonuclease H-like"/>
    <property type="match status" value="1"/>
</dbReference>
<feature type="region of interest" description="Disordered" evidence="1">
    <location>
        <begin position="628"/>
        <end position="705"/>
    </location>
</feature>
<evidence type="ECO:0000256" key="1">
    <source>
        <dbReference type="SAM" id="MobiDB-lite"/>
    </source>
</evidence>
<reference evidence="3 4" key="1">
    <citation type="submission" date="2016-10" db="EMBL/GenBank/DDBJ databases">
        <authorList>
            <person name="de Groot N.N."/>
        </authorList>
    </citation>
    <scope>NUCLEOTIDE SEQUENCE [LARGE SCALE GENOMIC DNA]</scope>
    <source>
        <strain evidence="3 4">LMG 27731</strain>
    </source>
</reference>
<dbReference type="InterPro" id="IPR036397">
    <property type="entry name" value="RNaseH_sf"/>
</dbReference>
<protein>
    <submittedName>
        <fullName evidence="3">Mu transposase, C-terminal</fullName>
    </submittedName>
</protein>
<organism evidence="3 4">
    <name type="scientific">Paraburkholderia aspalathi</name>
    <dbReference type="NCBI Taxonomy" id="1324617"/>
    <lineage>
        <taxon>Bacteria</taxon>
        <taxon>Pseudomonadati</taxon>
        <taxon>Pseudomonadota</taxon>
        <taxon>Betaproteobacteria</taxon>
        <taxon>Burkholderiales</taxon>
        <taxon>Burkholderiaceae</taxon>
        <taxon>Paraburkholderia</taxon>
    </lineage>
</organism>
<gene>
    <name evidence="3" type="ORF">SAMN05192563_105220</name>
</gene>
<feature type="domain" description="Integrase catalytic" evidence="2">
    <location>
        <begin position="265"/>
        <end position="483"/>
    </location>
</feature>
<dbReference type="RefSeq" id="WP_093646937.1">
    <property type="nucleotide sequence ID" value="NZ_FPBH01000052.1"/>
</dbReference>
<proteinExistence type="predicted"/>
<dbReference type="GO" id="GO:0003676">
    <property type="term" value="F:nucleic acid binding"/>
    <property type="evidence" value="ECO:0007669"/>
    <property type="project" value="InterPro"/>
</dbReference>
<dbReference type="InterPro" id="IPR015378">
    <property type="entry name" value="Transposase-like_Mu_C"/>
</dbReference>
<evidence type="ECO:0000259" key="2">
    <source>
        <dbReference type="PROSITE" id="PS50994"/>
    </source>
</evidence>
<dbReference type="Gene3D" id="3.30.420.10">
    <property type="entry name" value="Ribonuclease H-like superfamily/Ribonuclease H"/>
    <property type="match status" value="1"/>
</dbReference>
<feature type="compositionally biased region" description="Basic and acidic residues" evidence="1">
    <location>
        <begin position="641"/>
        <end position="653"/>
    </location>
</feature>
<dbReference type="AlphaFoldDB" id="A0A1I7EQY8"/>
<dbReference type="PROSITE" id="PS50994">
    <property type="entry name" value="INTEGRASE"/>
    <property type="match status" value="1"/>
</dbReference>
<dbReference type="OrthoDB" id="5439087at2"/>
<dbReference type="GO" id="GO:0015074">
    <property type="term" value="P:DNA integration"/>
    <property type="evidence" value="ECO:0007669"/>
    <property type="project" value="InterPro"/>
</dbReference>
<dbReference type="Pfam" id="PF09299">
    <property type="entry name" value="Mu-transpos_C"/>
    <property type="match status" value="1"/>
</dbReference>
<dbReference type="Proteomes" id="UP000198844">
    <property type="component" value="Unassembled WGS sequence"/>
</dbReference>
<evidence type="ECO:0000313" key="4">
    <source>
        <dbReference type="Proteomes" id="UP000198844"/>
    </source>
</evidence>
<sequence length="728" mass="81973">MALLRNDLFHNESGTRYRLLHVTPETDEAWIINVTDEATWPRKCSYAALLDDMDKQKSALVASTGQRSVSEYTDAAKNRRKETWNIIDPLLASSAIFDPKLRGPLVSARAEATGASKTTINKYLRDYWRGGQTQDALIPDFLNIGLNQPQATNARGRRPSDSRYEIYQMHRSVDDEHVIAAVKEHFLNGEVPTLQDAFREMLKEHYSYQDGNGASYVKPSGERPSYRQFYTVVKRCFSLETILRRKKGNKDFERDHDQRIGSALYEAIGVGYIYEIDATIADVFLVAQADRAKIIGKPTLYLIYDRYSRLCAGFYVGLEHPGWETAVQAILSLAEDKAALCHKYGVPYDPRDWPADRIFPQKFLGDCGEMISRNSNRICDGMESTISNAPPLSPQNKGTVECGFRLIHASIAAATPGYEPPSNVMRRRGKHYDSDACLTLDEFTAIILRAIIAHNRREMKKYALDPRAALRGVSPIPREVWEDNVVYSAGVISRYNEDYLRLQLLPRDKATVTDQGVLFKGCFYSCADLEKKGWFVSAANRGRFDVDVSYDRRLVDSIVVHDPQDARKSYSCGLTTTSESYRGYSYAEVKYVQTTVKRILQDGEDNALQEKINLKKFISDIAEPAHAAMKQATRGKSRSSRKADIAADREAEKRARRQSNATSPSSPRPPVGADRLPDNVVPMPDRSATVAVAAPQPPVKVGETQVRPLSIQEKLRLKKQEMLSDITK</sequence>
<accession>A0A1I7EQY8</accession>
<dbReference type="InterPro" id="IPR012337">
    <property type="entry name" value="RNaseH-like_sf"/>
</dbReference>